<sequence>MSLKQAYPWIQEPLVASAPMRLIALAPLAVSVSLAGGIGFLAAGTDTTTLSDNLNSARSLLSKHHPPLQTAHPDLLPIGVGFITWGASLPAAFDILRKHPPSAVWLFAPRSPAELTEWATAARDATAGRTKVWVQVGSVAEAVEAVKACAPNVLVVQGTDAGGHGRARGAGIGALVPETVDAVDALASKENDRSGGAGMKPVIVAAGGITEARGAAAAFACGAQGVVLGTRFLACPEATLPEGYRDAVVRAVDGGQSTVRTGVYDELRGTTGWPPGYNGRGVVNRSFVDAEAGVVSLEENKRLYKAAVEGPGGGFGVEGRATTYAGAGVGLVRDVRPAGEVVRKLIPYAYSLDKAADAPLKWEGKSNFF</sequence>
<gene>
    <name evidence="5" type="ORF">K452DRAFT_298419</name>
</gene>
<evidence type="ECO:0000313" key="5">
    <source>
        <dbReference type="EMBL" id="KAF2141753.1"/>
    </source>
</evidence>
<evidence type="ECO:0000256" key="2">
    <source>
        <dbReference type="ARBA" id="ARBA00022643"/>
    </source>
</evidence>
<dbReference type="Gene3D" id="3.20.20.70">
    <property type="entry name" value="Aldolase class I"/>
    <property type="match status" value="1"/>
</dbReference>
<evidence type="ECO:0000256" key="1">
    <source>
        <dbReference type="ARBA" id="ARBA00022630"/>
    </source>
</evidence>
<organism evidence="5 6">
    <name type="scientific">Aplosporella prunicola CBS 121167</name>
    <dbReference type="NCBI Taxonomy" id="1176127"/>
    <lineage>
        <taxon>Eukaryota</taxon>
        <taxon>Fungi</taxon>
        <taxon>Dikarya</taxon>
        <taxon>Ascomycota</taxon>
        <taxon>Pezizomycotina</taxon>
        <taxon>Dothideomycetes</taxon>
        <taxon>Dothideomycetes incertae sedis</taxon>
        <taxon>Botryosphaeriales</taxon>
        <taxon>Aplosporellaceae</taxon>
        <taxon>Aplosporella</taxon>
    </lineage>
</organism>
<dbReference type="Proteomes" id="UP000799438">
    <property type="component" value="Unassembled WGS sequence"/>
</dbReference>
<keyword evidence="4" id="KW-0472">Membrane</keyword>
<dbReference type="GeneID" id="54299617"/>
<dbReference type="InterPro" id="IPR013785">
    <property type="entry name" value="Aldolase_TIM"/>
</dbReference>
<dbReference type="SUPFAM" id="SSF51412">
    <property type="entry name" value="Inosine monophosphate dehydrogenase (IMPDH)"/>
    <property type="match status" value="1"/>
</dbReference>
<dbReference type="GO" id="GO:0018580">
    <property type="term" value="F:nitronate monooxygenase activity"/>
    <property type="evidence" value="ECO:0007669"/>
    <property type="project" value="InterPro"/>
</dbReference>
<keyword evidence="6" id="KW-1185">Reference proteome</keyword>
<evidence type="ECO:0000313" key="6">
    <source>
        <dbReference type="Proteomes" id="UP000799438"/>
    </source>
</evidence>
<feature type="transmembrane region" description="Helical" evidence="4">
    <location>
        <begin position="21"/>
        <end position="43"/>
    </location>
</feature>
<dbReference type="OrthoDB" id="2349068at2759"/>
<keyword evidence="2" id="KW-0288">FMN</keyword>
<dbReference type="PANTHER" id="PTHR32332:SF34">
    <property type="entry name" value="2-NITROPROPANE DIOXYGENASE FAMILY, PUTATIVE-RELATED"/>
    <property type="match status" value="1"/>
</dbReference>
<dbReference type="RefSeq" id="XP_033397465.1">
    <property type="nucleotide sequence ID" value="XM_033542120.1"/>
</dbReference>
<keyword evidence="4" id="KW-0812">Transmembrane</keyword>
<dbReference type="AlphaFoldDB" id="A0A6A6BED8"/>
<keyword evidence="4" id="KW-1133">Transmembrane helix</keyword>
<protein>
    <submittedName>
        <fullName evidence="5">Uncharacterized protein</fullName>
    </submittedName>
</protein>
<accession>A0A6A6BED8</accession>
<dbReference type="CDD" id="cd04730">
    <property type="entry name" value="NPD_like"/>
    <property type="match status" value="1"/>
</dbReference>
<dbReference type="InterPro" id="IPR004136">
    <property type="entry name" value="NMO"/>
</dbReference>
<proteinExistence type="predicted"/>
<dbReference type="PANTHER" id="PTHR32332">
    <property type="entry name" value="2-NITROPROPANE DIOXYGENASE"/>
    <property type="match status" value="1"/>
</dbReference>
<reference evidence="5" key="1">
    <citation type="journal article" date="2020" name="Stud. Mycol.">
        <title>101 Dothideomycetes genomes: a test case for predicting lifestyles and emergence of pathogens.</title>
        <authorList>
            <person name="Haridas S."/>
            <person name="Albert R."/>
            <person name="Binder M."/>
            <person name="Bloem J."/>
            <person name="Labutti K."/>
            <person name="Salamov A."/>
            <person name="Andreopoulos B."/>
            <person name="Baker S."/>
            <person name="Barry K."/>
            <person name="Bills G."/>
            <person name="Bluhm B."/>
            <person name="Cannon C."/>
            <person name="Castanera R."/>
            <person name="Culley D."/>
            <person name="Daum C."/>
            <person name="Ezra D."/>
            <person name="Gonzalez J."/>
            <person name="Henrissat B."/>
            <person name="Kuo A."/>
            <person name="Liang C."/>
            <person name="Lipzen A."/>
            <person name="Lutzoni F."/>
            <person name="Magnuson J."/>
            <person name="Mondo S."/>
            <person name="Nolan M."/>
            <person name="Ohm R."/>
            <person name="Pangilinan J."/>
            <person name="Park H.-J."/>
            <person name="Ramirez L."/>
            <person name="Alfaro M."/>
            <person name="Sun H."/>
            <person name="Tritt A."/>
            <person name="Yoshinaga Y."/>
            <person name="Zwiers L.-H."/>
            <person name="Turgeon B."/>
            <person name="Goodwin S."/>
            <person name="Spatafora J."/>
            <person name="Crous P."/>
            <person name="Grigoriev I."/>
        </authorList>
    </citation>
    <scope>NUCLEOTIDE SEQUENCE</scope>
    <source>
        <strain evidence="5">CBS 121167</strain>
    </source>
</reference>
<name>A0A6A6BED8_9PEZI</name>
<keyword evidence="1" id="KW-0285">Flavoprotein</keyword>
<dbReference type="Pfam" id="PF03060">
    <property type="entry name" value="NMO"/>
    <property type="match status" value="1"/>
</dbReference>
<dbReference type="EMBL" id="ML995486">
    <property type="protein sequence ID" value="KAF2141753.1"/>
    <property type="molecule type" value="Genomic_DNA"/>
</dbReference>
<evidence type="ECO:0000256" key="3">
    <source>
        <dbReference type="ARBA" id="ARBA00023002"/>
    </source>
</evidence>
<evidence type="ECO:0000256" key="4">
    <source>
        <dbReference type="SAM" id="Phobius"/>
    </source>
</evidence>
<keyword evidence="3" id="KW-0560">Oxidoreductase</keyword>